<reference evidence="6" key="1">
    <citation type="submission" date="2016-11" db="EMBL/GenBank/DDBJ databases">
        <authorList>
            <person name="Schniete J.K."/>
            <person name="Salih T."/>
            <person name="Algora Gallardo L."/>
            <person name="Martinez Fernandez S."/>
            <person name="Herron P.R."/>
        </authorList>
    </citation>
    <scope>NUCLEOTIDE SEQUENCE [LARGE SCALE GENOMIC DNA]</scope>
    <source>
        <strain evidence="6">DSM 41896</strain>
    </source>
</reference>
<feature type="domain" description="Carrier" evidence="4">
    <location>
        <begin position="40"/>
        <end position="115"/>
    </location>
</feature>
<evidence type="ECO:0000256" key="2">
    <source>
        <dbReference type="ARBA" id="ARBA00022553"/>
    </source>
</evidence>
<dbReference type="Gene3D" id="1.10.1200.10">
    <property type="entry name" value="ACP-like"/>
    <property type="match status" value="1"/>
</dbReference>
<proteinExistence type="predicted"/>
<dbReference type="Proteomes" id="UP000184286">
    <property type="component" value="Unassembled WGS sequence"/>
</dbReference>
<dbReference type="GO" id="GO:0031177">
    <property type="term" value="F:phosphopantetheine binding"/>
    <property type="evidence" value="ECO:0007669"/>
    <property type="project" value="InterPro"/>
</dbReference>
<name>A0A1V6MWW2_9ACTN</name>
<evidence type="ECO:0000313" key="5">
    <source>
        <dbReference type="EMBL" id="OQD56951.1"/>
    </source>
</evidence>
<organism evidence="5 6">
    <name type="scientific">Streptomyces phaeoluteigriseus</name>
    <dbReference type="NCBI Taxonomy" id="114686"/>
    <lineage>
        <taxon>Bacteria</taxon>
        <taxon>Bacillati</taxon>
        <taxon>Actinomycetota</taxon>
        <taxon>Actinomycetes</taxon>
        <taxon>Kitasatosporales</taxon>
        <taxon>Streptomycetaceae</taxon>
        <taxon>Streptomyces</taxon>
        <taxon>Streptomyces aurantiacus group</taxon>
    </lineage>
</organism>
<dbReference type="STRING" id="114686.BM536_006200"/>
<keyword evidence="1" id="KW-0596">Phosphopantetheine</keyword>
<dbReference type="PROSITE" id="PS00012">
    <property type="entry name" value="PHOSPHOPANTETHEINE"/>
    <property type="match status" value="1"/>
</dbReference>
<comment type="caution">
    <text evidence="5">The sequence shown here is derived from an EMBL/GenBank/DDBJ whole genome shotgun (WGS) entry which is preliminary data.</text>
</comment>
<evidence type="ECO:0000259" key="4">
    <source>
        <dbReference type="PROSITE" id="PS50075"/>
    </source>
</evidence>
<dbReference type="GO" id="GO:0017000">
    <property type="term" value="P:antibiotic biosynthetic process"/>
    <property type="evidence" value="ECO:0007669"/>
    <property type="project" value="UniProtKB-ARBA"/>
</dbReference>
<evidence type="ECO:0000256" key="1">
    <source>
        <dbReference type="ARBA" id="ARBA00022450"/>
    </source>
</evidence>
<evidence type="ECO:0000256" key="3">
    <source>
        <dbReference type="SAM" id="MobiDB-lite"/>
    </source>
</evidence>
<accession>A0A1V6MWW2</accession>
<keyword evidence="2" id="KW-0597">Phosphoprotein</keyword>
<dbReference type="GO" id="GO:0044550">
    <property type="term" value="P:secondary metabolite biosynthetic process"/>
    <property type="evidence" value="ECO:0007669"/>
    <property type="project" value="TreeGrafter"/>
</dbReference>
<dbReference type="SUPFAM" id="SSF47336">
    <property type="entry name" value="ACP-like"/>
    <property type="match status" value="1"/>
</dbReference>
<evidence type="ECO:0000313" key="6">
    <source>
        <dbReference type="Proteomes" id="UP000184286"/>
    </source>
</evidence>
<protein>
    <recommendedName>
        <fullName evidence="4">Carrier domain-containing protein</fullName>
    </recommendedName>
</protein>
<dbReference type="InterPro" id="IPR006162">
    <property type="entry name" value="Ppantetheine_attach_site"/>
</dbReference>
<dbReference type="InterPro" id="IPR009081">
    <property type="entry name" value="PP-bd_ACP"/>
</dbReference>
<dbReference type="AlphaFoldDB" id="A0A1V6MWW2"/>
<dbReference type="PROSITE" id="PS50075">
    <property type="entry name" value="CARRIER"/>
    <property type="match status" value="1"/>
</dbReference>
<feature type="region of interest" description="Disordered" evidence="3">
    <location>
        <begin position="1"/>
        <end position="40"/>
    </location>
</feature>
<dbReference type="Pfam" id="PF00550">
    <property type="entry name" value="PP-binding"/>
    <property type="match status" value="1"/>
</dbReference>
<dbReference type="GO" id="GO:0005737">
    <property type="term" value="C:cytoplasm"/>
    <property type="evidence" value="ECO:0007669"/>
    <property type="project" value="TreeGrafter"/>
</dbReference>
<reference evidence="5 6" key="2">
    <citation type="submission" date="2017-02" db="EMBL/GenBank/DDBJ databases">
        <title>Draft genome sequence of Streptomyces phaeoluteigriseus type strain DSM41896.</title>
        <authorList>
            <person name="Salih T.S."/>
            <person name="Algora Gallardo L."/>
            <person name="Melo Santos T."/>
            <person name="Filgueira Martinez S."/>
            <person name="Herron P.R."/>
        </authorList>
    </citation>
    <scope>NUCLEOTIDE SEQUENCE [LARGE SCALE GENOMIC DNA]</scope>
    <source>
        <strain evidence="5 6">DSM 41896</strain>
    </source>
</reference>
<dbReference type="EMBL" id="MPOH02000006">
    <property type="protein sequence ID" value="OQD56951.1"/>
    <property type="molecule type" value="Genomic_DNA"/>
</dbReference>
<dbReference type="InterPro" id="IPR036736">
    <property type="entry name" value="ACP-like_sf"/>
</dbReference>
<dbReference type="SMART" id="SM00823">
    <property type="entry name" value="PKS_PP"/>
    <property type="match status" value="1"/>
</dbReference>
<gene>
    <name evidence="5" type="ORF">BM536_006200</name>
</gene>
<dbReference type="PANTHER" id="PTHR45527">
    <property type="entry name" value="NONRIBOSOMAL PEPTIDE SYNTHETASE"/>
    <property type="match status" value="1"/>
</dbReference>
<dbReference type="InterPro" id="IPR020806">
    <property type="entry name" value="PKS_PP-bd"/>
</dbReference>
<sequence length="174" mass="18535">MVPATTRVLDAFPLTPNNKLDTARLPPPGEPAPHDRAPARSMNDRERAVADCVAGVLGVAPAGPESSFFELGGNSISVIELLHQLEKTTGLTLSFKDVFEAPTVAAIAARLVSAPASTWPALSRGPSRDEYPATSSQTRIWVQDQRTSYNVLASTRWWPGTRSCAPASPRATAS</sequence>
<dbReference type="PANTHER" id="PTHR45527:SF1">
    <property type="entry name" value="FATTY ACID SYNTHASE"/>
    <property type="match status" value="1"/>
</dbReference>
<dbReference type="GO" id="GO:0043041">
    <property type="term" value="P:amino acid activation for nonribosomal peptide biosynthetic process"/>
    <property type="evidence" value="ECO:0007669"/>
    <property type="project" value="TreeGrafter"/>
</dbReference>